<sequence>MDDRNARRERYAQALYGTLGFSAERHPWAGLAPARREVWYARADAAMAVADEEIEDALRAERRG</sequence>
<name>A0A6G4X4X2_9ACTN</name>
<protein>
    <submittedName>
        <fullName evidence="1">Uncharacterized protein</fullName>
    </submittedName>
</protein>
<evidence type="ECO:0000313" key="1">
    <source>
        <dbReference type="EMBL" id="NGO71784.1"/>
    </source>
</evidence>
<dbReference type="EMBL" id="JAAKZZ010000352">
    <property type="protein sequence ID" value="NGO71784.1"/>
    <property type="molecule type" value="Genomic_DNA"/>
</dbReference>
<proteinExistence type="predicted"/>
<accession>A0A6G4X4X2</accession>
<dbReference type="Proteomes" id="UP000477722">
    <property type="component" value="Unassembled WGS sequence"/>
</dbReference>
<evidence type="ECO:0000313" key="2">
    <source>
        <dbReference type="Proteomes" id="UP000477722"/>
    </source>
</evidence>
<reference evidence="1 2" key="1">
    <citation type="submission" date="2020-02" db="EMBL/GenBank/DDBJ databases">
        <title>Whole-genome analyses of novel actinobacteria.</title>
        <authorList>
            <person name="Sahin N."/>
            <person name="Tatar D."/>
        </authorList>
    </citation>
    <scope>NUCLEOTIDE SEQUENCE [LARGE SCALE GENOMIC DNA]</scope>
    <source>
        <strain evidence="1 2">SB3404</strain>
    </source>
</reference>
<keyword evidence="2" id="KW-1185">Reference proteome</keyword>
<dbReference type="AlphaFoldDB" id="A0A6G4X4X2"/>
<dbReference type="RefSeq" id="WP_165301411.1">
    <property type="nucleotide sequence ID" value="NZ_JAAKZZ010000352.1"/>
</dbReference>
<comment type="caution">
    <text evidence="1">The sequence shown here is derived from an EMBL/GenBank/DDBJ whole genome shotgun (WGS) entry which is preliminary data.</text>
</comment>
<gene>
    <name evidence="1" type="ORF">G5C65_26215</name>
</gene>
<organism evidence="1 2">
    <name type="scientific">Streptomyces boncukensis</name>
    <dbReference type="NCBI Taxonomy" id="2711219"/>
    <lineage>
        <taxon>Bacteria</taxon>
        <taxon>Bacillati</taxon>
        <taxon>Actinomycetota</taxon>
        <taxon>Actinomycetes</taxon>
        <taxon>Kitasatosporales</taxon>
        <taxon>Streptomycetaceae</taxon>
        <taxon>Streptomyces</taxon>
    </lineage>
</organism>